<evidence type="ECO:0000256" key="7">
    <source>
        <dbReference type="SAM" id="Phobius"/>
    </source>
</evidence>
<feature type="transmembrane region" description="Helical" evidence="7">
    <location>
        <begin position="261"/>
        <end position="280"/>
    </location>
</feature>
<evidence type="ECO:0000259" key="8">
    <source>
        <dbReference type="Pfam" id="PF00892"/>
    </source>
</evidence>
<evidence type="ECO:0000256" key="3">
    <source>
        <dbReference type="ARBA" id="ARBA00022692"/>
    </source>
</evidence>
<dbReference type="Pfam" id="PF00892">
    <property type="entry name" value="EamA"/>
    <property type="match status" value="2"/>
</dbReference>
<keyword evidence="4 7" id="KW-1133">Transmembrane helix</keyword>
<keyword evidence="5 7" id="KW-0472">Membrane</keyword>
<dbReference type="Proteomes" id="UP001589693">
    <property type="component" value="Unassembled WGS sequence"/>
</dbReference>
<dbReference type="RefSeq" id="WP_377857097.1">
    <property type="nucleotide sequence ID" value="NZ_JBHLZU010000020.1"/>
</dbReference>
<evidence type="ECO:0000313" key="9">
    <source>
        <dbReference type="EMBL" id="MFB9907273.1"/>
    </source>
</evidence>
<evidence type="ECO:0000256" key="2">
    <source>
        <dbReference type="ARBA" id="ARBA00007362"/>
    </source>
</evidence>
<feature type="domain" description="EamA" evidence="8">
    <location>
        <begin position="7"/>
        <end position="140"/>
    </location>
</feature>
<evidence type="ECO:0000256" key="6">
    <source>
        <dbReference type="SAM" id="MobiDB-lite"/>
    </source>
</evidence>
<dbReference type="PANTHER" id="PTHR32322:SF2">
    <property type="entry name" value="EAMA DOMAIN-CONTAINING PROTEIN"/>
    <property type="match status" value="1"/>
</dbReference>
<keyword evidence="10" id="KW-1185">Reference proteome</keyword>
<evidence type="ECO:0000256" key="5">
    <source>
        <dbReference type="ARBA" id="ARBA00023136"/>
    </source>
</evidence>
<proteinExistence type="inferred from homology"/>
<feature type="transmembrane region" description="Helical" evidence="7">
    <location>
        <begin position="179"/>
        <end position="196"/>
    </location>
</feature>
<comment type="subcellular location">
    <subcellularLocation>
        <location evidence="1">Membrane</location>
        <topology evidence="1">Multi-pass membrane protein</topology>
    </subcellularLocation>
</comment>
<feature type="transmembrane region" description="Helical" evidence="7">
    <location>
        <begin position="235"/>
        <end position="255"/>
    </location>
</feature>
<feature type="transmembrane region" description="Helical" evidence="7">
    <location>
        <begin position="208"/>
        <end position="228"/>
    </location>
</feature>
<organism evidence="9 10">
    <name type="scientific">Allokutzneria oryzae</name>
    <dbReference type="NCBI Taxonomy" id="1378989"/>
    <lineage>
        <taxon>Bacteria</taxon>
        <taxon>Bacillati</taxon>
        <taxon>Actinomycetota</taxon>
        <taxon>Actinomycetes</taxon>
        <taxon>Pseudonocardiales</taxon>
        <taxon>Pseudonocardiaceae</taxon>
        <taxon>Allokutzneria</taxon>
    </lineage>
</organism>
<gene>
    <name evidence="9" type="ORF">ACFFQA_25340</name>
</gene>
<comment type="similarity">
    <text evidence="2">Belongs to the EamA transporter family.</text>
</comment>
<evidence type="ECO:0000256" key="1">
    <source>
        <dbReference type="ARBA" id="ARBA00004141"/>
    </source>
</evidence>
<comment type="caution">
    <text evidence="9">The sequence shown here is derived from an EMBL/GenBank/DDBJ whole genome shotgun (WGS) entry which is preliminary data.</text>
</comment>
<reference evidence="9 10" key="1">
    <citation type="submission" date="2024-09" db="EMBL/GenBank/DDBJ databases">
        <authorList>
            <person name="Sun Q."/>
            <person name="Mori K."/>
        </authorList>
    </citation>
    <scope>NUCLEOTIDE SEQUENCE [LARGE SCALE GENOMIC DNA]</scope>
    <source>
        <strain evidence="9 10">TBRC 7907</strain>
    </source>
</reference>
<evidence type="ECO:0000313" key="10">
    <source>
        <dbReference type="Proteomes" id="UP001589693"/>
    </source>
</evidence>
<feature type="transmembrane region" description="Helical" evidence="7">
    <location>
        <begin position="126"/>
        <end position="145"/>
    </location>
</feature>
<dbReference type="InterPro" id="IPR037185">
    <property type="entry name" value="EmrE-like"/>
</dbReference>
<sequence>MTSLRTRGVLCGVLTAVMLGGMVPVTALLSDYPLFPAQAVRYAVAAVLLIGFMLLRRQPLPKPSLRDVLALTATAATGMVGFSAAVLYAQQYAEGGFVAAVIGGSPLVVALVAPLLARRRPVAKTVAGTALVVAGVVVLSGGGAWHGPGLVLALLAMFGEASFTLFAVGVIARLGVVAVSAYSCVVAAIGSAVIGSGDAWRMPTPTELFAVLFLAVMVTAVAFVLWYYCVSVLGAANAAVMIGLVPVFGLLATVALGRQDLTAVAVLGALVVAVGCVVGLRASRTPPSVSDLREPCEARPEPRPAAPR</sequence>
<dbReference type="EMBL" id="JBHLZU010000020">
    <property type="protein sequence ID" value="MFB9907273.1"/>
    <property type="molecule type" value="Genomic_DNA"/>
</dbReference>
<dbReference type="InterPro" id="IPR000620">
    <property type="entry name" value="EamA_dom"/>
</dbReference>
<feature type="transmembrane region" description="Helical" evidence="7">
    <location>
        <begin position="95"/>
        <end position="117"/>
    </location>
</feature>
<feature type="transmembrane region" description="Helical" evidence="7">
    <location>
        <begin position="39"/>
        <end position="56"/>
    </location>
</feature>
<feature type="region of interest" description="Disordered" evidence="6">
    <location>
        <begin position="285"/>
        <end position="308"/>
    </location>
</feature>
<evidence type="ECO:0000256" key="4">
    <source>
        <dbReference type="ARBA" id="ARBA00022989"/>
    </source>
</evidence>
<dbReference type="InterPro" id="IPR050638">
    <property type="entry name" value="AA-Vitamin_Transporters"/>
</dbReference>
<feature type="compositionally biased region" description="Basic and acidic residues" evidence="6">
    <location>
        <begin position="291"/>
        <end position="302"/>
    </location>
</feature>
<feature type="domain" description="EamA" evidence="8">
    <location>
        <begin position="148"/>
        <end position="278"/>
    </location>
</feature>
<feature type="transmembrane region" description="Helical" evidence="7">
    <location>
        <begin position="151"/>
        <end position="172"/>
    </location>
</feature>
<dbReference type="PANTHER" id="PTHR32322">
    <property type="entry name" value="INNER MEMBRANE TRANSPORTER"/>
    <property type="match status" value="1"/>
</dbReference>
<accession>A0ABV6A4A1</accession>
<dbReference type="SUPFAM" id="SSF103481">
    <property type="entry name" value="Multidrug resistance efflux transporter EmrE"/>
    <property type="match status" value="2"/>
</dbReference>
<feature type="transmembrane region" description="Helical" evidence="7">
    <location>
        <begin position="68"/>
        <end position="89"/>
    </location>
</feature>
<name>A0ABV6A4A1_9PSEU</name>
<protein>
    <submittedName>
        <fullName evidence="9">DMT family transporter</fullName>
    </submittedName>
</protein>
<keyword evidence="3 7" id="KW-0812">Transmembrane</keyword>